<dbReference type="EMBL" id="CAJNOC010001566">
    <property type="protein sequence ID" value="CAF0875075.1"/>
    <property type="molecule type" value="Genomic_DNA"/>
</dbReference>
<keyword evidence="3" id="KW-1185">Reference proteome</keyword>
<comment type="caution">
    <text evidence="2">The sequence shown here is derived from an EMBL/GenBank/DDBJ whole genome shotgun (WGS) entry which is preliminary data.</text>
</comment>
<gene>
    <name evidence="2" type="ORF">OXX778_LOCUS10128</name>
</gene>
<feature type="region of interest" description="Disordered" evidence="1">
    <location>
        <begin position="1"/>
        <end position="35"/>
    </location>
</feature>
<sequence>KSLKTLTNRNLNSPLHTRSGKAKSDEDNEFRDEPQNLASISRSESIYFLNFDEIIIDNVDDRTFIVDEDLELNEIEKTLINHEEIIDDEKVSSFSEEINFEYNPIEDFKYTDFEYGKLDRANQLLIVSTQQNKPKLFDNGYFYTIERVGEKKIIMNRI</sequence>
<feature type="compositionally biased region" description="Polar residues" evidence="1">
    <location>
        <begin position="1"/>
        <end position="16"/>
    </location>
</feature>
<evidence type="ECO:0000256" key="1">
    <source>
        <dbReference type="SAM" id="MobiDB-lite"/>
    </source>
</evidence>
<evidence type="ECO:0000313" key="3">
    <source>
        <dbReference type="Proteomes" id="UP000663879"/>
    </source>
</evidence>
<feature type="non-terminal residue" evidence="2">
    <location>
        <position position="1"/>
    </location>
</feature>
<dbReference type="Proteomes" id="UP000663879">
    <property type="component" value="Unassembled WGS sequence"/>
</dbReference>
<organism evidence="2 3">
    <name type="scientific">Brachionus calyciflorus</name>
    <dbReference type="NCBI Taxonomy" id="104777"/>
    <lineage>
        <taxon>Eukaryota</taxon>
        <taxon>Metazoa</taxon>
        <taxon>Spiralia</taxon>
        <taxon>Gnathifera</taxon>
        <taxon>Rotifera</taxon>
        <taxon>Eurotatoria</taxon>
        <taxon>Monogononta</taxon>
        <taxon>Pseudotrocha</taxon>
        <taxon>Ploima</taxon>
        <taxon>Brachionidae</taxon>
        <taxon>Brachionus</taxon>
    </lineage>
</organism>
<dbReference type="AlphaFoldDB" id="A0A813XR14"/>
<accession>A0A813XR14</accession>
<proteinExistence type="predicted"/>
<reference evidence="2" key="1">
    <citation type="submission" date="2021-02" db="EMBL/GenBank/DDBJ databases">
        <authorList>
            <person name="Nowell W R."/>
        </authorList>
    </citation>
    <scope>NUCLEOTIDE SEQUENCE</scope>
    <source>
        <strain evidence="2">Ploen Becks lab</strain>
    </source>
</reference>
<evidence type="ECO:0000313" key="2">
    <source>
        <dbReference type="EMBL" id="CAF0875075.1"/>
    </source>
</evidence>
<protein>
    <submittedName>
        <fullName evidence="2">Uncharacterized protein</fullName>
    </submittedName>
</protein>
<name>A0A813XR14_9BILA</name>